<accession>A0A9W8JJG9</accession>
<evidence type="ECO:0000313" key="4">
    <source>
        <dbReference type="Proteomes" id="UP001140091"/>
    </source>
</evidence>
<dbReference type="OrthoDB" id="5967843at2759"/>
<dbReference type="Pfam" id="PF24883">
    <property type="entry name" value="NPHP3_N"/>
    <property type="match status" value="1"/>
</dbReference>
<protein>
    <recommendedName>
        <fullName evidence="2">Nephrocystin 3-like N-terminal domain-containing protein</fullName>
    </recommendedName>
</protein>
<dbReference type="InterPro" id="IPR056884">
    <property type="entry name" value="NPHP3-like_N"/>
</dbReference>
<dbReference type="EMBL" id="JANBPK010000015">
    <property type="protein sequence ID" value="KAJ2936851.1"/>
    <property type="molecule type" value="Genomic_DNA"/>
</dbReference>
<comment type="caution">
    <text evidence="3">The sequence shown here is derived from an EMBL/GenBank/DDBJ whole genome shotgun (WGS) entry which is preliminary data.</text>
</comment>
<dbReference type="Proteomes" id="UP001140091">
    <property type="component" value="Unassembled WGS sequence"/>
</dbReference>
<evidence type="ECO:0000259" key="2">
    <source>
        <dbReference type="Pfam" id="PF24883"/>
    </source>
</evidence>
<dbReference type="PANTHER" id="PTHR10039">
    <property type="entry name" value="AMELOGENIN"/>
    <property type="match status" value="1"/>
</dbReference>
<keyword evidence="4" id="KW-1185">Reference proteome</keyword>
<keyword evidence="1" id="KW-0677">Repeat</keyword>
<evidence type="ECO:0000256" key="1">
    <source>
        <dbReference type="ARBA" id="ARBA00022737"/>
    </source>
</evidence>
<evidence type="ECO:0000313" key="3">
    <source>
        <dbReference type="EMBL" id="KAJ2936851.1"/>
    </source>
</evidence>
<dbReference type="SUPFAM" id="SSF52540">
    <property type="entry name" value="P-loop containing nucleoside triphosphate hydrolases"/>
    <property type="match status" value="1"/>
</dbReference>
<organism evidence="3 4">
    <name type="scientific">Candolleomyces eurysporus</name>
    <dbReference type="NCBI Taxonomy" id="2828524"/>
    <lineage>
        <taxon>Eukaryota</taxon>
        <taxon>Fungi</taxon>
        <taxon>Dikarya</taxon>
        <taxon>Basidiomycota</taxon>
        <taxon>Agaricomycotina</taxon>
        <taxon>Agaricomycetes</taxon>
        <taxon>Agaricomycetidae</taxon>
        <taxon>Agaricales</taxon>
        <taxon>Agaricineae</taxon>
        <taxon>Psathyrellaceae</taxon>
        <taxon>Candolleomyces</taxon>
    </lineage>
</organism>
<proteinExistence type="predicted"/>
<feature type="non-terminal residue" evidence="3">
    <location>
        <position position="1"/>
    </location>
</feature>
<dbReference type="PANTHER" id="PTHR10039:SF17">
    <property type="entry name" value="FUNGAL STAND N-TERMINAL GOODBYE DOMAIN-CONTAINING PROTEIN-RELATED"/>
    <property type="match status" value="1"/>
</dbReference>
<feature type="domain" description="Nephrocystin 3-like N-terminal" evidence="2">
    <location>
        <begin position="80"/>
        <end position="227"/>
    </location>
</feature>
<sequence length="690" mass="78125">MSSVSYFKKANNVVANNATFNAFNTYVSGTDALQFLYEHSATGAMHDSEERFPPPMCHPGTRQAVVIRIANWYGYRRGPGRPIMWVRAPAGYGKTAIAGTVSKMLEETEDLDFSPLGATFFFWRTSPERNSPARFIVTIAYQLAMSIPELAPHVESAVKRNPMILRKALEIQLVKLIVEPFKAVGELEDIPNRLVIIDGLDECINTEQESRVEKKYAEDQEKVQVRVLELIHTLRSHCLPLSFLILSRPEAWIKQHIESRSFKGVVETVDLYEVGDHVGDVEKYVRAELSRIGANIGDEGWPGEDTSQHLVCRSNGHMLYASTVIRHIDDPYDDPRERLKNILRSPHSNPDLAHSTPFSSLYELYREIMQSCPASNRSLMIEVLEDIVVASSYFHAHVGLQRALAIVDALSGRALGSGIRVIRGLHAVLRLSDTGPVGYAWPGLNPFIHSTFPEFLMDHQLSLEFAIDIQKGIQRLLWKCLDCMSTITMQSHIAEEHLRFALHIFRITWLRAWSKEEDVGSCEAGYLEAVHKLLTIDLTTCFIKLFSHFGTDLVYVVMPPSLSRAFVNSFGHLGEKLESIVQQALIHVQSSMEVAFLCLLNHPKPNSIPNLEFLWSATFLLDLAEYLGRVHGCAKEPSEWKSNIIVRVFKNPRREHKESLNALIQSLKVFFPARQPTTEPFFDYISQDED</sequence>
<dbReference type="AlphaFoldDB" id="A0A9W8JJG9"/>
<gene>
    <name evidence="3" type="ORF">H1R20_g260</name>
</gene>
<name>A0A9W8JJG9_9AGAR</name>
<reference evidence="3" key="1">
    <citation type="submission" date="2022-06" db="EMBL/GenBank/DDBJ databases">
        <title>Genome Sequence of Candolleomyces eurysporus.</title>
        <authorList>
            <person name="Buettner E."/>
        </authorList>
    </citation>
    <scope>NUCLEOTIDE SEQUENCE</scope>
    <source>
        <strain evidence="3">VTCC 930004</strain>
    </source>
</reference>
<dbReference type="InterPro" id="IPR027417">
    <property type="entry name" value="P-loop_NTPase"/>
</dbReference>